<dbReference type="EMBL" id="AUWU02000006">
    <property type="protein sequence ID" value="KAH0571754.1"/>
    <property type="molecule type" value="Genomic_DNA"/>
</dbReference>
<gene>
    <name evidence="1" type="ORF">SS50377_25947</name>
</gene>
<dbReference type="AlphaFoldDB" id="A0A9P8LNS9"/>
<dbReference type="KEGG" id="ssao:94299970"/>
<accession>A0A9P8LNS9</accession>
<reference evidence="1 2" key="1">
    <citation type="journal article" date="2014" name="PLoS Genet.">
        <title>The Genome of Spironucleus salmonicida Highlights a Fish Pathogen Adapted to Fluctuating Environments.</title>
        <authorList>
            <person name="Xu F."/>
            <person name="Jerlstrom-Hultqvist J."/>
            <person name="Einarsson E."/>
            <person name="Astvaldsson A."/>
            <person name="Svard S.G."/>
            <person name="Andersson J.O."/>
        </authorList>
    </citation>
    <scope>NUCLEOTIDE SEQUENCE [LARGE SCALE GENOMIC DNA]</scope>
    <source>
        <strain evidence="1 2">ATCC 50377</strain>
    </source>
</reference>
<dbReference type="RefSeq" id="XP_067762527.1">
    <property type="nucleotide sequence ID" value="XM_067909771.1"/>
</dbReference>
<name>A0A9P8LNS9_9EUKA</name>
<protein>
    <submittedName>
        <fullName evidence="1">Uncharacterized protein</fullName>
    </submittedName>
</protein>
<comment type="caution">
    <text evidence="1">The sequence shown here is derived from an EMBL/GenBank/DDBJ whole genome shotgun (WGS) entry which is preliminary data.</text>
</comment>
<dbReference type="GeneID" id="94299970"/>
<evidence type="ECO:0000313" key="2">
    <source>
        <dbReference type="Proteomes" id="UP000018208"/>
    </source>
</evidence>
<keyword evidence="2" id="KW-1185">Reference proteome</keyword>
<proteinExistence type="predicted"/>
<dbReference type="Proteomes" id="UP000018208">
    <property type="component" value="Unassembled WGS sequence"/>
</dbReference>
<evidence type="ECO:0000313" key="1">
    <source>
        <dbReference type="EMBL" id="KAH0571754.1"/>
    </source>
</evidence>
<sequence length="321" mass="35856">MRLTCSVHRSELCFLKNGHLAPGLVLVRLLRFAACGMYYQCNPGRRMLQHSPAATVIEHVPLFSGLVLDVHALFRDFGGSKLRAKARSQWSDVSSTTKHGWGRHCLPEVLGGNVLQVIKIPSSSLVPRCNADCENGEESAVLRTVLRQRPSGAVFGSAANEHSWQAVRMNAFAPADKQSLVKRKHPVSEMSNSLRAKGRPICFDYDLVEIHDIEKSIQDGDINGLFTQSLTRFDSFQFYAATFTYLILGRLASILQNHAIATEEIEKVSNQKYLAIIFYLPSTLSIHLTMHGHRCTQYQGLKMPSVLISRSLCQIEIQNYG</sequence>
<organism evidence="1 2">
    <name type="scientific">Spironucleus salmonicida</name>
    <dbReference type="NCBI Taxonomy" id="348837"/>
    <lineage>
        <taxon>Eukaryota</taxon>
        <taxon>Metamonada</taxon>
        <taxon>Diplomonadida</taxon>
        <taxon>Hexamitidae</taxon>
        <taxon>Hexamitinae</taxon>
        <taxon>Spironucleus</taxon>
    </lineage>
</organism>